<reference evidence="1 2" key="1">
    <citation type="submission" date="2017-03" db="EMBL/GenBank/DDBJ databases">
        <title>Genome of the blue death feigning beetle - Asbolus verrucosus.</title>
        <authorList>
            <person name="Rider S.D."/>
        </authorList>
    </citation>
    <scope>NUCLEOTIDE SEQUENCE [LARGE SCALE GENOMIC DNA]</scope>
    <source>
        <strain evidence="1">Butters</strain>
        <tissue evidence="1">Head and leg muscle</tissue>
    </source>
</reference>
<evidence type="ECO:0000313" key="2">
    <source>
        <dbReference type="Proteomes" id="UP000292052"/>
    </source>
</evidence>
<protein>
    <submittedName>
        <fullName evidence="1">Uncharacterized protein</fullName>
    </submittedName>
</protein>
<dbReference type="EMBL" id="QDEB01037105">
    <property type="protein sequence ID" value="RZC39137.1"/>
    <property type="molecule type" value="Genomic_DNA"/>
</dbReference>
<dbReference type="Proteomes" id="UP000292052">
    <property type="component" value="Unassembled WGS sequence"/>
</dbReference>
<comment type="caution">
    <text evidence="1">The sequence shown here is derived from an EMBL/GenBank/DDBJ whole genome shotgun (WGS) entry which is preliminary data.</text>
</comment>
<sequence length="151" mass="18156">MLCLTDWSFLHDINDIDIMCQKFYSTLNNIFGASVPVKKKHSNRQYPSWFDKNVIKCLRTKDKFFRLYKMHKSVYYLDSYKKYRMVAKRLIDGAYESYINNIQDDLAIDPRKFWEFVYHKKRTTRIPGIMRLNRAELSTTDSIINAFSLIK</sequence>
<name>A0A482W388_ASBVE</name>
<accession>A0A482W388</accession>
<keyword evidence="2" id="KW-1185">Reference proteome</keyword>
<organism evidence="1 2">
    <name type="scientific">Asbolus verrucosus</name>
    <name type="common">Desert ironclad beetle</name>
    <dbReference type="NCBI Taxonomy" id="1661398"/>
    <lineage>
        <taxon>Eukaryota</taxon>
        <taxon>Metazoa</taxon>
        <taxon>Ecdysozoa</taxon>
        <taxon>Arthropoda</taxon>
        <taxon>Hexapoda</taxon>
        <taxon>Insecta</taxon>
        <taxon>Pterygota</taxon>
        <taxon>Neoptera</taxon>
        <taxon>Endopterygota</taxon>
        <taxon>Coleoptera</taxon>
        <taxon>Polyphaga</taxon>
        <taxon>Cucujiformia</taxon>
        <taxon>Tenebrionidae</taxon>
        <taxon>Pimeliinae</taxon>
        <taxon>Asbolus</taxon>
    </lineage>
</organism>
<proteinExistence type="predicted"/>
<gene>
    <name evidence="1" type="ORF">BDFB_012799</name>
</gene>
<dbReference type="OrthoDB" id="7701049at2759"/>
<evidence type="ECO:0000313" key="1">
    <source>
        <dbReference type="EMBL" id="RZC39137.1"/>
    </source>
</evidence>
<dbReference type="AlphaFoldDB" id="A0A482W388"/>